<dbReference type="AlphaFoldDB" id="A0A9P5NAN0"/>
<dbReference type="Proteomes" id="UP000724874">
    <property type="component" value="Unassembled WGS sequence"/>
</dbReference>
<gene>
    <name evidence="1" type="ORF">CPB84DRAFT_1884462</name>
</gene>
<accession>A0A9P5NAN0</accession>
<dbReference type="EMBL" id="JADNYJ010000191">
    <property type="protein sequence ID" value="KAF8875803.1"/>
    <property type="molecule type" value="Genomic_DNA"/>
</dbReference>
<dbReference type="OrthoDB" id="2272314at2759"/>
<evidence type="ECO:0000313" key="2">
    <source>
        <dbReference type="Proteomes" id="UP000724874"/>
    </source>
</evidence>
<evidence type="ECO:0000313" key="1">
    <source>
        <dbReference type="EMBL" id="KAF8875803.1"/>
    </source>
</evidence>
<organism evidence="1 2">
    <name type="scientific">Gymnopilus junonius</name>
    <name type="common">Spectacular rustgill mushroom</name>
    <name type="synonym">Gymnopilus spectabilis subsp. junonius</name>
    <dbReference type="NCBI Taxonomy" id="109634"/>
    <lineage>
        <taxon>Eukaryota</taxon>
        <taxon>Fungi</taxon>
        <taxon>Dikarya</taxon>
        <taxon>Basidiomycota</taxon>
        <taxon>Agaricomycotina</taxon>
        <taxon>Agaricomycetes</taxon>
        <taxon>Agaricomycetidae</taxon>
        <taxon>Agaricales</taxon>
        <taxon>Agaricineae</taxon>
        <taxon>Hymenogastraceae</taxon>
        <taxon>Gymnopilus</taxon>
    </lineage>
</organism>
<evidence type="ECO:0008006" key="3">
    <source>
        <dbReference type="Google" id="ProtNLM"/>
    </source>
</evidence>
<dbReference type="PANTHER" id="PTHR45786:SF74">
    <property type="entry name" value="ATP-DEPENDENT DNA HELICASE"/>
    <property type="match status" value="1"/>
</dbReference>
<protein>
    <recommendedName>
        <fullName evidence="3">Helitron helicase-like domain-containing protein</fullName>
    </recommendedName>
</protein>
<name>A0A9P5NAN0_GYMJU</name>
<proteinExistence type="predicted"/>
<sequence>MRQLLIWEMNVECHHCSALHWMDEHIRKFSPSNPEFGMCCQHGKVVLPPAQHPPDELYHLFVDETMQAQNFHNNIVQYNLAFAFISLGVQMDPFLCSHGPPIFCIHGQLKHKIGSLLPIEGHSPTYAQLYIQDPLAAVDYHMAKNPNLHQDTMQLLQDVISHNDSYAGLYLHTYEILEHYNAPNYSLHLHIAPGQSIHTHNLPTVDEVAVIIPNENTYHDHHDIVLTLCDQEGNYHPVLQCISEGHTAYGPLQYVLLFPFGEPGWHWDMTLTSGKHMSLCQYMSYHLYSQASEFSTILHSYHLLQYYTVDMFTAIDAGHL</sequence>
<keyword evidence="2" id="KW-1185">Reference proteome</keyword>
<comment type="caution">
    <text evidence="1">The sequence shown here is derived from an EMBL/GenBank/DDBJ whole genome shotgun (WGS) entry which is preliminary data.</text>
</comment>
<dbReference type="PANTHER" id="PTHR45786">
    <property type="entry name" value="DNA BINDING PROTEIN-LIKE"/>
    <property type="match status" value="1"/>
</dbReference>
<reference evidence="1" key="1">
    <citation type="submission" date="2020-11" db="EMBL/GenBank/DDBJ databases">
        <authorList>
            <consortium name="DOE Joint Genome Institute"/>
            <person name="Ahrendt S."/>
            <person name="Riley R."/>
            <person name="Andreopoulos W."/>
            <person name="LaButti K."/>
            <person name="Pangilinan J."/>
            <person name="Ruiz-duenas F.J."/>
            <person name="Barrasa J.M."/>
            <person name="Sanchez-Garcia M."/>
            <person name="Camarero S."/>
            <person name="Miyauchi S."/>
            <person name="Serrano A."/>
            <person name="Linde D."/>
            <person name="Babiker R."/>
            <person name="Drula E."/>
            <person name="Ayuso-Fernandez I."/>
            <person name="Pacheco R."/>
            <person name="Padilla G."/>
            <person name="Ferreira P."/>
            <person name="Barriuso J."/>
            <person name="Kellner H."/>
            <person name="Castanera R."/>
            <person name="Alfaro M."/>
            <person name="Ramirez L."/>
            <person name="Pisabarro A.G."/>
            <person name="Kuo A."/>
            <person name="Tritt A."/>
            <person name="Lipzen A."/>
            <person name="He G."/>
            <person name="Yan M."/>
            <person name="Ng V."/>
            <person name="Cullen D."/>
            <person name="Martin F."/>
            <person name="Rosso M.-N."/>
            <person name="Henrissat B."/>
            <person name="Hibbett D."/>
            <person name="Martinez A.T."/>
            <person name="Grigoriev I.V."/>
        </authorList>
    </citation>
    <scope>NUCLEOTIDE SEQUENCE</scope>
    <source>
        <strain evidence="1">AH 44721</strain>
    </source>
</reference>